<feature type="region of interest" description="Disordered" evidence="1">
    <location>
        <begin position="1"/>
        <end position="92"/>
    </location>
</feature>
<feature type="region of interest" description="Disordered" evidence="1">
    <location>
        <begin position="574"/>
        <end position="612"/>
    </location>
</feature>
<evidence type="ECO:0000313" key="3">
    <source>
        <dbReference type="Proteomes" id="UP000283269"/>
    </source>
</evidence>
<sequence>MDNSIHQHVFDPALNHNHNGVPEEQGNQDDASTSTAGLNPDGTPIKRRPGRPKGSTKKNLLAGAPLPPKPKRPVGRPRKDGFPAGSVGPRVKRERTVGVQQVVQYAGVSYPPMPYGYSISAPIPPAVAAAAAAAPMFQIDPSLSGDNEWADLARTNPNAFVSTLLAALAAPNPVSSAGPTVEEAFKSHLVSLAPNPAQMQPIPSLYSILKTFWLPSSPAYFSLTASASTARTPSEHRFLYWDPQPLVFNGIACPSCSSPLVNKGRISSGPVKIYDIERPFFIVGCEYVCRSPACIAATSSPEGRKYASTDSSILRSLPLLLKDEFPAKLLNGDADAGSGPNVWNWKAMGVSSGLWHLVMGALRSGLKKDVILRLIWSVQTKATEGPAESISVAPQSKAAPVPQPTQTQDGQDHGHDSQDDKMDEGEDGDNEMSSGDDGANGQEHGDSNQTQTLSSNAFSDAYGDAWKENTATVEAQAKKPTPNGASSTPVPAPQPPASAASASATSSGGPTPGPAPAATSTPAPPPASAAAPSLLSPQSPQVLQAMANYNPYTAYPFTPYAYMPHHIVNGTLMQAGPSGMVPSPGMPPQQPQQPQQQQVQQQQQQQQPHMGVVNGVSGGVQVTVTHSKRSPRHCCKCGSQDCKGKGGRSFCTNGCQDCGKMECKGRNSRRPDKKCAEGWT</sequence>
<accession>A0A409WKN7</accession>
<feature type="compositionally biased region" description="Low complexity" evidence="1">
    <location>
        <begin position="497"/>
        <end position="509"/>
    </location>
</feature>
<proteinExistence type="predicted"/>
<dbReference type="EMBL" id="NHYD01003393">
    <property type="protein sequence ID" value="PPQ79095.1"/>
    <property type="molecule type" value="Genomic_DNA"/>
</dbReference>
<dbReference type="OrthoDB" id="3690045at2759"/>
<keyword evidence="3" id="KW-1185">Reference proteome</keyword>
<feature type="compositionally biased region" description="Low complexity" evidence="1">
    <location>
        <begin position="592"/>
        <end position="612"/>
    </location>
</feature>
<protein>
    <recommendedName>
        <fullName evidence="4">Post-SET domain-containing protein</fullName>
    </recommendedName>
</protein>
<dbReference type="Proteomes" id="UP000283269">
    <property type="component" value="Unassembled WGS sequence"/>
</dbReference>
<organism evidence="2 3">
    <name type="scientific">Psilocybe cyanescens</name>
    <dbReference type="NCBI Taxonomy" id="93625"/>
    <lineage>
        <taxon>Eukaryota</taxon>
        <taxon>Fungi</taxon>
        <taxon>Dikarya</taxon>
        <taxon>Basidiomycota</taxon>
        <taxon>Agaricomycotina</taxon>
        <taxon>Agaricomycetes</taxon>
        <taxon>Agaricomycetidae</taxon>
        <taxon>Agaricales</taxon>
        <taxon>Agaricineae</taxon>
        <taxon>Strophariaceae</taxon>
        <taxon>Psilocybe</taxon>
    </lineage>
</organism>
<evidence type="ECO:0000313" key="2">
    <source>
        <dbReference type="EMBL" id="PPQ79095.1"/>
    </source>
</evidence>
<comment type="caution">
    <text evidence="2">The sequence shown here is derived from an EMBL/GenBank/DDBJ whole genome shotgun (WGS) entry which is preliminary data.</text>
</comment>
<feature type="region of interest" description="Disordered" evidence="1">
    <location>
        <begin position="383"/>
        <end position="454"/>
    </location>
</feature>
<dbReference type="InParanoid" id="A0A409WKN7"/>
<feature type="compositionally biased region" description="Polar residues" evidence="1">
    <location>
        <begin position="28"/>
        <end position="37"/>
    </location>
</feature>
<reference evidence="2 3" key="1">
    <citation type="journal article" date="2018" name="Evol. Lett.">
        <title>Horizontal gene cluster transfer increased hallucinogenic mushroom diversity.</title>
        <authorList>
            <person name="Reynolds H.T."/>
            <person name="Vijayakumar V."/>
            <person name="Gluck-Thaler E."/>
            <person name="Korotkin H.B."/>
            <person name="Matheny P.B."/>
            <person name="Slot J.C."/>
        </authorList>
    </citation>
    <scope>NUCLEOTIDE SEQUENCE [LARGE SCALE GENOMIC DNA]</scope>
    <source>
        <strain evidence="2 3">2631</strain>
    </source>
</reference>
<feature type="compositionally biased region" description="Acidic residues" evidence="1">
    <location>
        <begin position="421"/>
        <end position="430"/>
    </location>
</feature>
<name>A0A409WKN7_PSICY</name>
<feature type="compositionally biased region" description="Basic residues" evidence="1">
    <location>
        <begin position="45"/>
        <end position="56"/>
    </location>
</feature>
<dbReference type="STRING" id="93625.A0A409WKN7"/>
<feature type="region of interest" description="Disordered" evidence="1">
    <location>
        <begin position="478"/>
        <end position="536"/>
    </location>
</feature>
<evidence type="ECO:0008006" key="4">
    <source>
        <dbReference type="Google" id="ProtNLM"/>
    </source>
</evidence>
<feature type="compositionally biased region" description="Basic and acidic residues" evidence="1">
    <location>
        <begin position="410"/>
        <end position="420"/>
    </location>
</feature>
<evidence type="ECO:0000256" key="1">
    <source>
        <dbReference type="SAM" id="MobiDB-lite"/>
    </source>
</evidence>
<dbReference type="AlphaFoldDB" id="A0A409WKN7"/>
<gene>
    <name evidence="2" type="ORF">CVT25_002888</name>
</gene>